<dbReference type="Proteomes" id="UP000029736">
    <property type="component" value="Unassembled WGS sequence"/>
</dbReference>
<dbReference type="OrthoDB" id="648910at2"/>
<evidence type="ECO:0000313" key="2">
    <source>
        <dbReference type="Proteomes" id="UP000029736"/>
    </source>
</evidence>
<organism evidence="1 2">
    <name type="scientific">Phaeodactylibacter xiamenensis</name>
    <dbReference type="NCBI Taxonomy" id="1524460"/>
    <lineage>
        <taxon>Bacteria</taxon>
        <taxon>Pseudomonadati</taxon>
        <taxon>Bacteroidota</taxon>
        <taxon>Saprospiria</taxon>
        <taxon>Saprospirales</taxon>
        <taxon>Haliscomenobacteraceae</taxon>
        <taxon>Phaeodactylibacter</taxon>
    </lineage>
</organism>
<sequence>MFFTVERADVADERKEYLEFLSQLFESKVCDPVIAKVYPVKQVPEAHKYVDSGRKKGNVVLKIA</sequence>
<dbReference type="Gene3D" id="3.90.180.10">
    <property type="entry name" value="Medium-chain alcohol dehydrogenases, catalytic domain"/>
    <property type="match status" value="1"/>
</dbReference>
<keyword evidence="2" id="KW-1185">Reference proteome</keyword>
<dbReference type="EMBL" id="JPOS01000018">
    <property type="protein sequence ID" value="KGE88615.1"/>
    <property type="molecule type" value="Genomic_DNA"/>
</dbReference>
<dbReference type="Gene3D" id="3.40.50.720">
    <property type="entry name" value="NAD(P)-binding Rossmann-like Domain"/>
    <property type="match status" value="1"/>
</dbReference>
<name>A0A098S929_9BACT</name>
<reference evidence="1 2" key="1">
    <citation type="journal article" date="2014" name="Int. J. Syst. Evol. Microbiol.">
        <title>Phaeodactylibacter xiamenensis gen. nov., sp. nov., a member of the family Saprospiraceae isolated from the marine alga Phaeodactylum tricornutum.</title>
        <authorList>
            <person name="Chen Z.Jr."/>
            <person name="Lei X."/>
            <person name="Lai Q."/>
            <person name="Li Y."/>
            <person name="Zhang B."/>
            <person name="Zhang J."/>
            <person name="Zhang H."/>
            <person name="Yang L."/>
            <person name="Zheng W."/>
            <person name="Tian Y."/>
            <person name="Yu Z."/>
            <person name="Xu H.Jr."/>
            <person name="Zheng T."/>
        </authorList>
    </citation>
    <scope>NUCLEOTIDE SEQUENCE [LARGE SCALE GENOMIC DNA]</scope>
    <source>
        <strain evidence="1 2">KD52</strain>
    </source>
</reference>
<proteinExistence type="predicted"/>
<comment type="caution">
    <text evidence="1">The sequence shown here is derived from an EMBL/GenBank/DDBJ whole genome shotgun (WGS) entry which is preliminary data.</text>
</comment>
<dbReference type="Pfam" id="PF13602">
    <property type="entry name" value="ADH_zinc_N_2"/>
    <property type="match status" value="1"/>
</dbReference>
<accession>A0A098S929</accession>
<dbReference type="AlphaFoldDB" id="A0A098S929"/>
<evidence type="ECO:0000313" key="1">
    <source>
        <dbReference type="EMBL" id="KGE88615.1"/>
    </source>
</evidence>
<protein>
    <recommendedName>
        <fullName evidence="3">Enoyl reductase (ER) domain-containing protein</fullName>
    </recommendedName>
</protein>
<dbReference type="STRING" id="1524460.IX84_08050"/>
<dbReference type="RefSeq" id="WP_044218315.1">
    <property type="nucleotide sequence ID" value="NZ_CAKZLC010000526.1"/>
</dbReference>
<evidence type="ECO:0008006" key="3">
    <source>
        <dbReference type="Google" id="ProtNLM"/>
    </source>
</evidence>
<gene>
    <name evidence="1" type="ORF">IX84_08050</name>
</gene>